<protein>
    <recommendedName>
        <fullName evidence="3">Cyclin-B2-4</fullName>
    </recommendedName>
</protein>
<accession>A0A2G2VLS9</accession>
<dbReference type="STRING" id="33114.A0A2G2VLS9"/>
<proteinExistence type="predicted"/>
<reference evidence="2" key="2">
    <citation type="journal article" date="2017" name="J. Anim. Genet.">
        <title>Multiple reference genome sequences of hot pepper reveal the massive evolution of plant disease resistance genes by retroduplication.</title>
        <authorList>
            <person name="Kim S."/>
            <person name="Park J."/>
            <person name="Yeom S.-I."/>
            <person name="Kim Y.-M."/>
            <person name="Seo E."/>
            <person name="Kim K.-T."/>
            <person name="Kim M.-S."/>
            <person name="Lee J.M."/>
            <person name="Cheong K."/>
            <person name="Shin H.-S."/>
            <person name="Kim S.-B."/>
            <person name="Han K."/>
            <person name="Lee J."/>
            <person name="Park M."/>
            <person name="Lee H.-A."/>
            <person name="Lee H.-Y."/>
            <person name="Lee Y."/>
            <person name="Oh S."/>
            <person name="Lee J.H."/>
            <person name="Choi E."/>
            <person name="Choi E."/>
            <person name="Lee S.E."/>
            <person name="Jeon J."/>
            <person name="Kim H."/>
            <person name="Choi G."/>
            <person name="Song H."/>
            <person name="Lee J."/>
            <person name="Lee S.-C."/>
            <person name="Kwon J.-K."/>
            <person name="Lee H.-Y."/>
            <person name="Koo N."/>
            <person name="Hong Y."/>
            <person name="Kim R.W."/>
            <person name="Kang W.-H."/>
            <person name="Huh J.H."/>
            <person name="Kang B.-C."/>
            <person name="Yang T.-J."/>
            <person name="Lee Y.-H."/>
            <person name="Bennetzen J.L."/>
            <person name="Choi D."/>
        </authorList>
    </citation>
    <scope>NUCLEOTIDE SEQUENCE [LARGE SCALE GENOMIC DNA]</scope>
    <source>
        <strain evidence="2">cv. PBC81</strain>
    </source>
</reference>
<organism evidence="1 2">
    <name type="scientific">Capsicum baccatum</name>
    <name type="common">Peruvian pepper</name>
    <dbReference type="NCBI Taxonomy" id="33114"/>
    <lineage>
        <taxon>Eukaryota</taxon>
        <taxon>Viridiplantae</taxon>
        <taxon>Streptophyta</taxon>
        <taxon>Embryophyta</taxon>
        <taxon>Tracheophyta</taxon>
        <taxon>Spermatophyta</taxon>
        <taxon>Magnoliopsida</taxon>
        <taxon>eudicotyledons</taxon>
        <taxon>Gunneridae</taxon>
        <taxon>Pentapetalae</taxon>
        <taxon>asterids</taxon>
        <taxon>lamiids</taxon>
        <taxon>Solanales</taxon>
        <taxon>Solanaceae</taxon>
        <taxon>Solanoideae</taxon>
        <taxon>Capsiceae</taxon>
        <taxon>Capsicum</taxon>
    </lineage>
</organism>
<keyword evidence="2" id="KW-1185">Reference proteome</keyword>
<name>A0A2G2VLS9_CAPBA</name>
<evidence type="ECO:0000313" key="1">
    <source>
        <dbReference type="EMBL" id="PHT33955.1"/>
    </source>
</evidence>
<evidence type="ECO:0000313" key="2">
    <source>
        <dbReference type="Proteomes" id="UP000224567"/>
    </source>
</evidence>
<reference evidence="1 2" key="1">
    <citation type="journal article" date="2017" name="Genome Biol.">
        <title>New reference genome sequences of hot pepper reveal the massive evolution of plant disease-resistance genes by retroduplication.</title>
        <authorList>
            <person name="Kim S."/>
            <person name="Park J."/>
            <person name="Yeom S.I."/>
            <person name="Kim Y.M."/>
            <person name="Seo E."/>
            <person name="Kim K.T."/>
            <person name="Kim M.S."/>
            <person name="Lee J.M."/>
            <person name="Cheong K."/>
            <person name="Shin H.S."/>
            <person name="Kim S.B."/>
            <person name="Han K."/>
            <person name="Lee J."/>
            <person name="Park M."/>
            <person name="Lee H.A."/>
            <person name="Lee H.Y."/>
            <person name="Lee Y."/>
            <person name="Oh S."/>
            <person name="Lee J.H."/>
            <person name="Choi E."/>
            <person name="Choi E."/>
            <person name="Lee S.E."/>
            <person name="Jeon J."/>
            <person name="Kim H."/>
            <person name="Choi G."/>
            <person name="Song H."/>
            <person name="Lee J."/>
            <person name="Lee S.C."/>
            <person name="Kwon J.K."/>
            <person name="Lee H.Y."/>
            <person name="Koo N."/>
            <person name="Hong Y."/>
            <person name="Kim R.W."/>
            <person name="Kang W.H."/>
            <person name="Huh J.H."/>
            <person name="Kang B.C."/>
            <person name="Yang T.J."/>
            <person name="Lee Y.H."/>
            <person name="Bennetzen J.L."/>
            <person name="Choi D."/>
        </authorList>
    </citation>
    <scope>NUCLEOTIDE SEQUENCE [LARGE SCALE GENOMIC DNA]</scope>
    <source>
        <strain evidence="2">cv. PBC81</strain>
    </source>
</reference>
<gene>
    <name evidence="1" type="ORF">CQW23_25755</name>
</gene>
<evidence type="ECO:0008006" key="3">
    <source>
        <dbReference type="Google" id="ProtNLM"/>
    </source>
</evidence>
<dbReference type="AlphaFoldDB" id="A0A2G2VLS9"/>
<comment type="caution">
    <text evidence="1">The sequence shown here is derived from an EMBL/GenBank/DDBJ whole genome shotgun (WGS) entry which is preliminary data.</text>
</comment>
<dbReference type="EMBL" id="MLFT02000011">
    <property type="protein sequence ID" value="PHT33955.1"/>
    <property type="molecule type" value="Genomic_DNA"/>
</dbReference>
<sequence>MDSKEWFYSLVTCGRPLNEMITKPPIPVEPIRNEIEDCIIIDAEDYKATDYSDMPMFMQHTEAMMEQINRMDEKIEMENAEDWLVVNIDNFDKKNELTVVEYIDDIYA</sequence>
<dbReference type="Proteomes" id="UP000224567">
    <property type="component" value="Unassembled WGS sequence"/>
</dbReference>
<dbReference type="OrthoDB" id="1739800at2759"/>